<feature type="non-terminal residue" evidence="4">
    <location>
        <position position="1450"/>
    </location>
</feature>
<proteinExistence type="predicted"/>
<feature type="compositionally biased region" description="Basic and acidic residues" evidence="2">
    <location>
        <begin position="470"/>
        <end position="484"/>
    </location>
</feature>
<protein>
    <submittedName>
        <fullName evidence="4">RHS repeat-associated core domain-containing protein</fullName>
    </submittedName>
</protein>
<dbReference type="PANTHER" id="PTHR32305:SF15">
    <property type="entry name" value="PROTEIN RHSA-RELATED"/>
    <property type="match status" value="1"/>
</dbReference>
<dbReference type="PANTHER" id="PTHR32305">
    <property type="match status" value="1"/>
</dbReference>
<evidence type="ECO:0000313" key="4">
    <source>
        <dbReference type="EMBL" id="SFE14888.1"/>
    </source>
</evidence>
<dbReference type="RefSeq" id="WP_139225779.1">
    <property type="nucleotide sequence ID" value="NZ_FOMQ01000016.1"/>
</dbReference>
<gene>
    <name evidence="4" type="ORF">SAMN04489710_1161</name>
</gene>
<dbReference type="EMBL" id="FOMQ01000016">
    <property type="protein sequence ID" value="SFE14888.1"/>
    <property type="molecule type" value="Genomic_DNA"/>
</dbReference>
<dbReference type="InterPro" id="IPR031325">
    <property type="entry name" value="RHS_repeat"/>
</dbReference>
<dbReference type="InterPro" id="IPR006530">
    <property type="entry name" value="YD"/>
</dbReference>
<feature type="compositionally biased region" description="Polar residues" evidence="2">
    <location>
        <begin position="550"/>
        <end position="565"/>
    </location>
</feature>
<dbReference type="InterPro" id="IPR022385">
    <property type="entry name" value="Rhs_assc_core"/>
</dbReference>
<name>A0A1I1Y7A3_9BURK</name>
<dbReference type="NCBIfam" id="TIGR03696">
    <property type="entry name" value="Rhs_assc_core"/>
    <property type="match status" value="1"/>
</dbReference>
<sequence length="1450" mass="154545">MGWREIAGFLARRARGGGVVMALLSMLGPVPAQAEMQPVLEWASTLACRGADPAQVAACAIRNASSSAAEMDWNCVLLNENIDNNHYYCYASRGGGTWGSATRLGEFCPENSVASASGTGCDCKPGFEEADDPMTPETTPQMCRLVAPPVSMPVTAPNAPAMCLRDGLVGGNPIQFGLGKKVQSEVDYVQENSGLLSFVRHYGSAMDALEPVFGLRTDNSSLGLWRHSFQASLQIRQQYAFVLFPEGGIKYFKVRMNQNVWPDANGSGDAIERVGWNYVYRRAQEGDAWVFSQEGWLIEYRDRSGPVLSFSHNTSGFVLAAWDRYGQSLQFSYNYDGRMTSVTTPGGQRIDYTYDGAGRLSQVTYPDGTTKGYLYEDPSRPRLLTGIRDENGVRFATFGYDPQGRAVRTEHAGGVLRYSADYAIAADGQISGAAVTDPLGTLRNYTFTGRNGELGVSGASLPSGTGQADAAHREQTAEGLTHSETDFLGRRTTTTWDGARRLPLTVTEAVGTPGQRTTTTEWHPQWGLPVRTTEAGRETTTTYDSAGRPLSTTVTDTSVSPARSRTSQWTYHADGRVASAMEPGGATATYQYDSLGNLTEATDALGRRSTYTHDAAGRVLTATGPSGITASYRYDLRGRLLSATRAGLTHSYTWRPSGQLAGVTLPGGYSASYQYDAAQRLVGWSDNRGASGSYTLDAMGNRVGENVQDAQGARALQIARTINALNRPDAESVGALQATRYGYDANGEAVSRTRTEGGLDRTTRWGLDALRRVQSITDAQNASATLAYDAQDAVVQATDFNGVATGYVRDALGNALQETTPDGGAVTTSYDALGLPQAITDALGRASHIARDSLGRPTQIVSSSSSAAGTTAAGTSSRTTVLRYDLPGPDYNAEGAPQASVGHLSEIQDPEVTTRYQRDLLGRVTRKVEILANGDTRTLGYRYAEAGSAGAGQIAAITYPSGRQVQYQYDATGQLTGLTWDGQPLLANLAWNPLGQPTAWQWSGFGPNQAEQRSYTTAGQLAASRLLPALAWDGAGRVTRIQQRHALPGTSGSSSGTDAQQATLTSAFTYDAVGRLTASAHSAPAGLALPLGWGLGDTLGATASGYAWDANGNRTQVHHTSATGAGSDTLERIYTLATGSNRLQGYAETFTPAGSAAQVTQVAYSQDATGALTKKGDTFLHYGVEGRITAASASSDPAGALAVSYTTNALGQRVFKRDARLSGSSTPAITQQTVYAEDAIGSTVLGQYGNRRSSDSAAPAGEMDSTEVIWLPTATGPLPVAAQINGRLYAIDADHLNTPRRLTNAQGQVVWQWLITGFGEANPTTGATGYAQSGQAGIRSYGEAVRFDLRYPGQVWDEETGLNYNLHRYYDAASGRYIQADPIGLEGGWNRFGYVGADPLNFSDDEGLQRRSAVPPVSYAQSLLNAQGVNLTSQIRQYQPNYAPMYVSAP</sequence>
<evidence type="ECO:0000313" key="5">
    <source>
        <dbReference type="Proteomes" id="UP000199517"/>
    </source>
</evidence>
<feature type="region of interest" description="Disordered" evidence="2">
    <location>
        <begin position="540"/>
        <end position="565"/>
    </location>
</feature>
<dbReference type="Gene3D" id="2.180.10.10">
    <property type="entry name" value="RHS repeat-associated core"/>
    <property type="match status" value="3"/>
</dbReference>
<dbReference type="NCBIfam" id="TIGR01643">
    <property type="entry name" value="YD_repeat_2x"/>
    <property type="match status" value="7"/>
</dbReference>
<keyword evidence="1" id="KW-0677">Repeat</keyword>
<feature type="domain" description="Teneurin-like YD-shell" evidence="3">
    <location>
        <begin position="540"/>
        <end position="690"/>
    </location>
</feature>
<evidence type="ECO:0000256" key="1">
    <source>
        <dbReference type="ARBA" id="ARBA00022737"/>
    </source>
</evidence>
<reference evidence="5" key="1">
    <citation type="submission" date="2016-10" db="EMBL/GenBank/DDBJ databases">
        <authorList>
            <person name="Varghese N."/>
            <person name="Submissions S."/>
        </authorList>
    </citation>
    <scope>NUCLEOTIDE SEQUENCE [LARGE SCALE GENOMIC DNA]</scope>
    <source>
        <strain evidence="5">DSM 7481</strain>
    </source>
</reference>
<dbReference type="Proteomes" id="UP000199517">
    <property type="component" value="Unassembled WGS sequence"/>
</dbReference>
<dbReference type="Pfam" id="PF05593">
    <property type="entry name" value="RHS_repeat"/>
    <property type="match status" value="3"/>
</dbReference>
<dbReference type="STRING" id="32040.SAMN04489710_1161"/>
<feature type="region of interest" description="Disordered" evidence="2">
    <location>
        <begin position="462"/>
        <end position="484"/>
    </location>
</feature>
<evidence type="ECO:0000256" key="2">
    <source>
        <dbReference type="SAM" id="MobiDB-lite"/>
    </source>
</evidence>
<dbReference type="InterPro" id="IPR050708">
    <property type="entry name" value="T6SS_VgrG/RHS"/>
</dbReference>
<dbReference type="InterPro" id="IPR056823">
    <property type="entry name" value="TEN-like_YD-shell"/>
</dbReference>
<keyword evidence="5" id="KW-1185">Reference proteome</keyword>
<dbReference type="PRINTS" id="PR00394">
    <property type="entry name" value="RHSPROTEIN"/>
</dbReference>
<dbReference type="OrthoDB" id="8552614at2"/>
<accession>A0A1I1Y7A3</accession>
<dbReference type="Pfam" id="PF25023">
    <property type="entry name" value="TEN_YD-shell"/>
    <property type="match status" value="1"/>
</dbReference>
<organism evidence="4 5">
    <name type="scientific">Paracidovorax konjaci</name>
    <dbReference type="NCBI Taxonomy" id="32040"/>
    <lineage>
        <taxon>Bacteria</taxon>
        <taxon>Pseudomonadati</taxon>
        <taxon>Pseudomonadota</taxon>
        <taxon>Betaproteobacteria</taxon>
        <taxon>Burkholderiales</taxon>
        <taxon>Comamonadaceae</taxon>
        <taxon>Paracidovorax</taxon>
    </lineage>
</organism>
<evidence type="ECO:0000259" key="3">
    <source>
        <dbReference type="Pfam" id="PF25023"/>
    </source>
</evidence>